<comment type="cofactor">
    <cofactor evidence="1 3">
        <name>a divalent metal cation</name>
        <dbReference type="ChEBI" id="CHEBI:60240"/>
    </cofactor>
</comment>
<dbReference type="Gene3D" id="3.90.950.10">
    <property type="match status" value="1"/>
</dbReference>
<dbReference type="CDD" id="cd00555">
    <property type="entry name" value="Maf"/>
    <property type="match status" value="1"/>
</dbReference>
<comment type="subcellular location">
    <subcellularLocation>
        <location evidence="3">Cytoplasm</location>
    </subcellularLocation>
</comment>
<dbReference type="RefSeq" id="WP_236163478.1">
    <property type="nucleotide sequence ID" value="NZ_BQKK01000001.1"/>
</dbReference>
<keyword evidence="3" id="KW-0546">Nucleotide metabolism</keyword>
<comment type="catalytic activity">
    <reaction evidence="3">
        <text>a 2'-deoxyribonucleoside 5'-triphosphate + H2O = a 2'-deoxyribonucleoside 5'-phosphate + diphosphate + H(+)</text>
        <dbReference type="Rhea" id="RHEA:44644"/>
        <dbReference type="ChEBI" id="CHEBI:15377"/>
        <dbReference type="ChEBI" id="CHEBI:15378"/>
        <dbReference type="ChEBI" id="CHEBI:33019"/>
        <dbReference type="ChEBI" id="CHEBI:61560"/>
        <dbReference type="ChEBI" id="CHEBI:65317"/>
        <dbReference type="EC" id="3.6.1.9"/>
    </reaction>
</comment>
<dbReference type="GO" id="GO:0005737">
    <property type="term" value="C:cytoplasm"/>
    <property type="evidence" value="ECO:0007669"/>
    <property type="project" value="UniProtKB-SubCell"/>
</dbReference>
<dbReference type="HAMAP" id="MF_00528">
    <property type="entry name" value="Maf"/>
    <property type="match status" value="1"/>
</dbReference>
<name>A0AAV5G411_CORAM</name>
<keyword evidence="3" id="KW-0963">Cytoplasm</keyword>
<dbReference type="GO" id="GO:0009117">
    <property type="term" value="P:nucleotide metabolic process"/>
    <property type="evidence" value="ECO:0007669"/>
    <property type="project" value="UniProtKB-KW"/>
</dbReference>
<sequence length="213" mass="22598">MQIILASQSPSRASILRGAGVEPILRPAHVDEAALIESLGDAAPAEIVSQLAVAKAQKIAPDFPNDVVIGGDSMLLLDGALQGKPHTVESTIDRWEQQAGKTAELLTGHCVIWGDQVHVETSRTTVRFAQATMADIRAYANTGEPLACAGAFTLEAIGGWFIDRIEGDPSSVIGLSLPVVRRGLYSFGLSVSQFWEKPDVPAEENTAAALTVR</sequence>
<dbReference type="GO" id="GO:0047429">
    <property type="term" value="F:nucleoside triphosphate diphosphatase activity"/>
    <property type="evidence" value="ECO:0007669"/>
    <property type="project" value="UniProtKB-EC"/>
</dbReference>
<organism evidence="4 5">
    <name type="scientific">Corynebacterium ammoniagenes</name>
    <name type="common">Brevibacterium ammoniagenes</name>
    <dbReference type="NCBI Taxonomy" id="1697"/>
    <lineage>
        <taxon>Bacteria</taxon>
        <taxon>Bacillati</taxon>
        <taxon>Actinomycetota</taxon>
        <taxon>Actinomycetes</taxon>
        <taxon>Mycobacteriales</taxon>
        <taxon>Corynebacteriaceae</taxon>
        <taxon>Corynebacterium</taxon>
    </lineage>
</organism>
<evidence type="ECO:0000256" key="3">
    <source>
        <dbReference type="HAMAP-Rule" id="MF_00528"/>
    </source>
</evidence>
<comment type="caution">
    <text evidence="3">Lacks conserved residue(s) required for the propagation of feature annotation.</text>
</comment>
<keyword evidence="2 3" id="KW-0378">Hydrolase</keyword>
<dbReference type="NCBIfam" id="TIGR00172">
    <property type="entry name" value="maf"/>
    <property type="match status" value="1"/>
</dbReference>
<evidence type="ECO:0000313" key="5">
    <source>
        <dbReference type="Proteomes" id="UP001054925"/>
    </source>
</evidence>
<comment type="similarity">
    <text evidence="3">Belongs to the Maf family.</text>
</comment>
<dbReference type="EMBL" id="BQKK01000001">
    <property type="protein sequence ID" value="GJN41786.1"/>
    <property type="molecule type" value="Genomic_DNA"/>
</dbReference>
<dbReference type="EC" id="3.6.1.9" evidence="3"/>
<dbReference type="PANTHER" id="PTHR43213:SF5">
    <property type="entry name" value="BIFUNCTIONAL DTTP_UTP PYROPHOSPHATASE_METHYLTRANSFERASE PROTEIN-RELATED"/>
    <property type="match status" value="1"/>
</dbReference>
<dbReference type="InterPro" id="IPR029001">
    <property type="entry name" value="ITPase-like_fam"/>
</dbReference>
<dbReference type="PANTHER" id="PTHR43213">
    <property type="entry name" value="BIFUNCTIONAL DTTP/UTP PYROPHOSPHATASE/METHYLTRANSFERASE PROTEIN-RELATED"/>
    <property type="match status" value="1"/>
</dbReference>
<comment type="function">
    <text evidence="3">Nucleoside triphosphate pyrophosphatase. May have a dual role in cell division arrest and in preventing the incorporation of modified nucleotides into cellular nucleic acids.</text>
</comment>
<protein>
    <recommendedName>
        <fullName evidence="3">Nucleoside triphosphate pyrophosphatase</fullName>
        <ecNumber evidence="3">3.6.1.9</ecNumber>
    </recommendedName>
    <alternativeName>
        <fullName evidence="3">Nucleotide pyrophosphatase</fullName>
        <shortName evidence="3">Nucleotide PPase</shortName>
    </alternativeName>
</protein>
<comment type="catalytic activity">
    <reaction evidence="3">
        <text>a ribonucleoside 5'-triphosphate + H2O = a ribonucleoside 5'-phosphate + diphosphate + H(+)</text>
        <dbReference type="Rhea" id="RHEA:23996"/>
        <dbReference type="ChEBI" id="CHEBI:15377"/>
        <dbReference type="ChEBI" id="CHEBI:15378"/>
        <dbReference type="ChEBI" id="CHEBI:33019"/>
        <dbReference type="ChEBI" id="CHEBI:58043"/>
        <dbReference type="ChEBI" id="CHEBI:61557"/>
        <dbReference type="EC" id="3.6.1.9"/>
    </reaction>
</comment>
<dbReference type="Proteomes" id="UP001054925">
    <property type="component" value="Unassembled WGS sequence"/>
</dbReference>
<evidence type="ECO:0000313" key="4">
    <source>
        <dbReference type="EMBL" id="GJN41786.1"/>
    </source>
</evidence>
<dbReference type="Pfam" id="PF02545">
    <property type="entry name" value="Maf"/>
    <property type="match status" value="1"/>
</dbReference>
<evidence type="ECO:0000256" key="2">
    <source>
        <dbReference type="ARBA" id="ARBA00022801"/>
    </source>
</evidence>
<dbReference type="SUPFAM" id="SSF52972">
    <property type="entry name" value="ITPase-like"/>
    <property type="match status" value="1"/>
</dbReference>
<dbReference type="AlphaFoldDB" id="A0AAV5G411"/>
<gene>
    <name evidence="4" type="ORF">CAT723_02650</name>
</gene>
<proteinExistence type="inferred from homology"/>
<comment type="caution">
    <text evidence="4">The sequence shown here is derived from an EMBL/GenBank/DDBJ whole genome shotgun (WGS) entry which is preliminary data.</text>
</comment>
<dbReference type="InterPro" id="IPR003697">
    <property type="entry name" value="Maf-like"/>
</dbReference>
<evidence type="ECO:0000256" key="1">
    <source>
        <dbReference type="ARBA" id="ARBA00001968"/>
    </source>
</evidence>
<dbReference type="PIRSF" id="PIRSF006305">
    <property type="entry name" value="Maf"/>
    <property type="match status" value="1"/>
</dbReference>
<feature type="active site" description="Proton acceptor" evidence="3">
    <location>
        <position position="72"/>
    </location>
</feature>
<reference evidence="4" key="1">
    <citation type="submission" date="2021-12" db="EMBL/GenBank/DDBJ databases">
        <title>Draft genome sequence of Corynebacterium ammoniagenes strain T-723.</title>
        <authorList>
            <person name="Matsuzawa M."/>
            <person name="Hiratani M."/>
            <person name="Abe I."/>
            <person name="Tsuji Y."/>
            <person name="Nakamura J."/>
        </authorList>
    </citation>
    <scope>NUCLEOTIDE SEQUENCE</scope>
    <source>
        <strain evidence="4">T-723</strain>
    </source>
</reference>
<accession>A0AAV5G411</accession>